<organism evidence="2 3">
    <name type="scientific">Coccomyxa viridis</name>
    <dbReference type="NCBI Taxonomy" id="1274662"/>
    <lineage>
        <taxon>Eukaryota</taxon>
        <taxon>Viridiplantae</taxon>
        <taxon>Chlorophyta</taxon>
        <taxon>core chlorophytes</taxon>
        <taxon>Trebouxiophyceae</taxon>
        <taxon>Trebouxiophyceae incertae sedis</taxon>
        <taxon>Coccomyxaceae</taxon>
        <taxon>Coccomyxa</taxon>
    </lineage>
</organism>
<reference evidence="2 3" key="1">
    <citation type="submission" date="2024-06" db="EMBL/GenBank/DDBJ databases">
        <authorList>
            <person name="Kraege A."/>
            <person name="Thomma B."/>
        </authorList>
    </citation>
    <scope>NUCLEOTIDE SEQUENCE [LARGE SCALE GENOMIC DNA]</scope>
</reference>
<comment type="caution">
    <text evidence="2">The sequence shown here is derived from an EMBL/GenBank/DDBJ whole genome shotgun (WGS) entry which is preliminary data.</text>
</comment>
<evidence type="ECO:0000256" key="1">
    <source>
        <dbReference type="SAM" id="Phobius"/>
    </source>
</evidence>
<gene>
    <name evidence="2" type="primary">g7656</name>
    <name evidence="2" type="ORF">VP750_LOCUS6554</name>
</gene>
<keyword evidence="1" id="KW-0472">Membrane</keyword>
<sequence length="204" mass="23557">MPDDATTKTATASSTAAGSRYSFRPEKWLCVQREAILEIVFMVPYIIYRAWMLSMCEEKDQLVCLFRLLYSVMLAVWHERDVEMGRWQVSGQHYLQKESTPTQHQAGAIPWSPTLATTIAGEYSIMERVLNLDVFGWGEATMVTKLIFWLHVQSFLIVLTTPFLYWHLPREQWLYTVQAVLYAGQGIPSFGQDIIFFKAVQGLY</sequence>
<proteinExistence type="predicted"/>
<name>A0ABP1G2H8_9CHLO</name>
<feature type="transmembrane region" description="Helical" evidence="1">
    <location>
        <begin position="146"/>
        <end position="166"/>
    </location>
</feature>
<keyword evidence="1" id="KW-1133">Transmembrane helix</keyword>
<evidence type="ECO:0000313" key="2">
    <source>
        <dbReference type="EMBL" id="CAL5224895.1"/>
    </source>
</evidence>
<evidence type="ECO:0000313" key="3">
    <source>
        <dbReference type="Proteomes" id="UP001497392"/>
    </source>
</evidence>
<protein>
    <submittedName>
        <fullName evidence="2">G7656 protein</fullName>
    </submittedName>
</protein>
<dbReference type="EMBL" id="CAXHTA020000011">
    <property type="protein sequence ID" value="CAL5224895.1"/>
    <property type="molecule type" value="Genomic_DNA"/>
</dbReference>
<keyword evidence="1" id="KW-0812">Transmembrane</keyword>
<accession>A0ABP1G2H8</accession>
<keyword evidence="3" id="KW-1185">Reference proteome</keyword>
<dbReference type="Proteomes" id="UP001497392">
    <property type="component" value="Unassembled WGS sequence"/>
</dbReference>